<evidence type="ECO:0008006" key="2">
    <source>
        <dbReference type="Google" id="ProtNLM"/>
    </source>
</evidence>
<dbReference type="EMBL" id="UOFZ01000169">
    <property type="protein sequence ID" value="VAX14268.1"/>
    <property type="molecule type" value="Genomic_DNA"/>
</dbReference>
<gene>
    <name evidence="1" type="ORF">MNBD_GAMMA24-826</name>
</gene>
<dbReference type="AlphaFoldDB" id="A0A3B1BS10"/>
<reference evidence="1" key="1">
    <citation type="submission" date="2018-06" db="EMBL/GenBank/DDBJ databases">
        <authorList>
            <person name="Zhirakovskaya E."/>
        </authorList>
    </citation>
    <scope>NUCLEOTIDE SEQUENCE</scope>
</reference>
<proteinExistence type="predicted"/>
<name>A0A3B1BS10_9ZZZZ</name>
<evidence type="ECO:0000313" key="1">
    <source>
        <dbReference type="EMBL" id="VAX14268.1"/>
    </source>
</evidence>
<protein>
    <recommendedName>
        <fullName evidence="2">DUF2232 domain-containing protein</fullName>
    </recommendedName>
</protein>
<accession>A0A3B1BS10</accession>
<sequence>MKGLAAYVMRGRLQALLIASGLLPLALMLMPLSWPLSFFSAAVVGLVTLVQGVREGLLVLLGGCLVVSLLGLLIPGNVFVVIGFALLAWLPVWFLALVLRQTVSLNLSLLLGALLGIIAVGSFFLFTGDPATWWYQHFIHNVLPVLEKAGMVFNDRTKLEAELLKASHLMTGSLAAFMLLGAVAGLFIARRWQASLYNPGGFQSEFYQLRFGVTPALVALALLAAALLGPGLLGRGLWADLLVNILSPVVVVFLFQGLAIGHVLIKARGRNSAWLVGMYMLLLFGLPYSPVLLALLGMFDNWLDLRTKFGGQNTGGRA</sequence>
<organism evidence="1">
    <name type="scientific">hydrothermal vent metagenome</name>
    <dbReference type="NCBI Taxonomy" id="652676"/>
    <lineage>
        <taxon>unclassified sequences</taxon>
        <taxon>metagenomes</taxon>
        <taxon>ecological metagenomes</taxon>
    </lineage>
</organism>